<evidence type="ECO:0000313" key="3">
    <source>
        <dbReference type="Proteomes" id="UP000593567"/>
    </source>
</evidence>
<protein>
    <recommendedName>
        <fullName evidence="1">VPS9 domain-containing protein</fullName>
    </recommendedName>
</protein>
<evidence type="ECO:0000259" key="1">
    <source>
        <dbReference type="Pfam" id="PF02204"/>
    </source>
</evidence>
<gene>
    <name evidence="2" type="ORF">EB796_007191</name>
</gene>
<dbReference type="Pfam" id="PF02204">
    <property type="entry name" value="VPS9"/>
    <property type="match status" value="1"/>
</dbReference>
<dbReference type="AlphaFoldDB" id="A0A7J7K795"/>
<dbReference type="EMBL" id="VXIV02001059">
    <property type="protein sequence ID" value="KAF6034499.1"/>
    <property type="molecule type" value="Genomic_DNA"/>
</dbReference>
<name>A0A7J7K795_BUGNE</name>
<dbReference type="Gene3D" id="1.20.1050.80">
    <property type="entry name" value="VPS9 domain"/>
    <property type="match status" value="1"/>
</dbReference>
<accession>A0A7J7K795</accession>
<dbReference type="InterPro" id="IPR003123">
    <property type="entry name" value="VPS9"/>
</dbReference>
<dbReference type="InterPro" id="IPR037191">
    <property type="entry name" value="VPS9_dom_sf"/>
</dbReference>
<reference evidence="2" key="1">
    <citation type="submission" date="2020-06" db="EMBL/GenBank/DDBJ databases">
        <title>Draft genome of Bugula neritina, a colonial animal packing powerful symbionts and potential medicines.</title>
        <authorList>
            <person name="Rayko M."/>
        </authorList>
    </citation>
    <scope>NUCLEOTIDE SEQUENCE [LARGE SCALE GENOMIC DNA]</scope>
    <source>
        <strain evidence="2">Kwan_BN1</strain>
    </source>
</reference>
<organism evidence="2 3">
    <name type="scientific">Bugula neritina</name>
    <name type="common">Brown bryozoan</name>
    <name type="synonym">Sertularia neritina</name>
    <dbReference type="NCBI Taxonomy" id="10212"/>
    <lineage>
        <taxon>Eukaryota</taxon>
        <taxon>Metazoa</taxon>
        <taxon>Spiralia</taxon>
        <taxon>Lophotrochozoa</taxon>
        <taxon>Bryozoa</taxon>
        <taxon>Gymnolaemata</taxon>
        <taxon>Cheilostomatida</taxon>
        <taxon>Flustrina</taxon>
        <taxon>Buguloidea</taxon>
        <taxon>Bugulidae</taxon>
        <taxon>Bugula</taxon>
    </lineage>
</organism>
<evidence type="ECO:0000313" key="2">
    <source>
        <dbReference type="EMBL" id="KAF6034499.1"/>
    </source>
</evidence>
<dbReference type="Proteomes" id="UP000593567">
    <property type="component" value="Unassembled WGS sequence"/>
</dbReference>
<feature type="domain" description="VPS9" evidence="1">
    <location>
        <begin position="50"/>
        <end position="121"/>
    </location>
</feature>
<dbReference type="OrthoDB" id="411646at2759"/>
<dbReference type="SUPFAM" id="SSF109993">
    <property type="entry name" value="VPS9 domain"/>
    <property type="match status" value="1"/>
</dbReference>
<sequence length="133" mass="14633">MQHSSVYTPSNLQSCVPHVKTSQSGDSSKYKSQCMMMQEEVEKENNTESFKLQQLVTATSPLQILSVLKLALDEICAVNVLATDSTKGPLATDDLIPLLIGVLISHGNVDLPSLLQYTQIFGNTFLDFHDAFE</sequence>
<comment type="caution">
    <text evidence="2">The sequence shown here is derived from an EMBL/GenBank/DDBJ whole genome shotgun (WGS) entry which is preliminary data.</text>
</comment>
<proteinExistence type="predicted"/>
<keyword evidence="3" id="KW-1185">Reference proteome</keyword>